<evidence type="ECO:0000256" key="8">
    <source>
        <dbReference type="ARBA" id="ARBA00022989"/>
    </source>
</evidence>
<dbReference type="Proteomes" id="UP001165122">
    <property type="component" value="Unassembled WGS sequence"/>
</dbReference>
<dbReference type="GO" id="GO:0016192">
    <property type="term" value="P:vesicle-mediated transport"/>
    <property type="evidence" value="ECO:0007669"/>
    <property type="project" value="UniProtKB-KW"/>
</dbReference>
<dbReference type="GO" id="GO:0015031">
    <property type="term" value="P:protein transport"/>
    <property type="evidence" value="ECO:0007669"/>
    <property type="project" value="UniProtKB-KW"/>
</dbReference>
<dbReference type="PANTHER" id="PTHR10585">
    <property type="entry name" value="ER LUMEN PROTEIN RETAINING RECEPTOR"/>
    <property type="match status" value="1"/>
</dbReference>
<comment type="caution">
    <text evidence="13">The sequence shown here is derived from an EMBL/GenBank/DDBJ whole genome shotgun (WGS) entry which is preliminary data.</text>
</comment>
<comment type="similarity">
    <text evidence="2">Belongs to the ERD2 family.</text>
</comment>
<evidence type="ECO:0000256" key="2">
    <source>
        <dbReference type="ARBA" id="ARBA00010120"/>
    </source>
</evidence>
<evidence type="ECO:0000256" key="9">
    <source>
        <dbReference type="ARBA" id="ARBA00023136"/>
    </source>
</evidence>
<keyword evidence="5" id="KW-0256">Endoplasmic reticulum</keyword>
<feature type="transmembrane region" description="Helical" evidence="12">
    <location>
        <begin position="103"/>
        <end position="120"/>
    </location>
</feature>
<evidence type="ECO:0000256" key="5">
    <source>
        <dbReference type="ARBA" id="ARBA00022824"/>
    </source>
</evidence>
<feature type="compositionally biased region" description="Polar residues" evidence="11">
    <location>
        <begin position="48"/>
        <end position="71"/>
    </location>
</feature>
<sequence>MSSHITPTNNNHRYNRQTHTSIPPNNTVPNHLGQKTLPPAPYGGYSPSVGNPTHPQGGSFDNSYNSKSHSPGSGGVGSDPLSKFLSSKLGITKPGHQSHAKTWSLYLLLLLTTLLLFSSYDFSVLLTFGSLTRTFSLLLLTHSLITTQSASSISLKTLYCYVGVYVFRLISLTMHHGYLPYDKTGDWLYHFIELGGLACCAGCVFLIMGRFKNSYNAALDTFGNHPPTLPPQYGVVWLIGPCMLLALIVHPQLNDSFISDVSWAFSMYLESCAVLPQLFMFQKSPSVSLTMSNTIIFLTLSRTLDGIFWMNSYHELVTSSGSTVPGIVCLGSQVGHAVLLGDFVYYYAKAVGEGGAEMVLPTRELMV</sequence>
<evidence type="ECO:0000256" key="3">
    <source>
        <dbReference type="ARBA" id="ARBA00022448"/>
    </source>
</evidence>
<dbReference type="GO" id="GO:0006621">
    <property type="term" value="P:protein retention in ER lumen"/>
    <property type="evidence" value="ECO:0007669"/>
    <property type="project" value="InterPro"/>
</dbReference>
<feature type="transmembrane region" description="Helical" evidence="12">
    <location>
        <begin position="187"/>
        <end position="208"/>
    </location>
</feature>
<keyword evidence="4 12" id="KW-0812">Transmembrane</keyword>
<dbReference type="GO" id="GO:0005789">
    <property type="term" value="C:endoplasmic reticulum membrane"/>
    <property type="evidence" value="ECO:0007669"/>
    <property type="project" value="UniProtKB-SubCell"/>
</dbReference>
<evidence type="ECO:0000256" key="12">
    <source>
        <dbReference type="SAM" id="Phobius"/>
    </source>
</evidence>
<dbReference type="OrthoDB" id="7694678at2759"/>
<evidence type="ECO:0000256" key="7">
    <source>
        <dbReference type="ARBA" id="ARBA00022927"/>
    </source>
</evidence>
<protein>
    <recommendedName>
        <fullName evidence="15">ER lumen protein retaining receptor</fullName>
    </recommendedName>
</protein>
<feature type="compositionally biased region" description="Polar residues" evidence="11">
    <location>
        <begin position="1"/>
        <end position="29"/>
    </location>
</feature>
<evidence type="ECO:0000256" key="11">
    <source>
        <dbReference type="SAM" id="MobiDB-lite"/>
    </source>
</evidence>
<reference evidence="14" key="1">
    <citation type="journal article" date="2023" name="Commun. Biol.">
        <title>Genome analysis of Parmales, the sister group of diatoms, reveals the evolutionary specialization of diatoms from phago-mixotrophs to photoautotrophs.</title>
        <authorList>
            <person name="Ban H."/>
            <person name="Sato S."/>
            <person name="Yoshikawa S."/>
            <person name="Yamada K."/>
            <person name="Nakamura Y."/>
            <person name="Ichinomiya M."/>
            <person name="Sato N."/>
            <person name="Blanc-Mathieu R."/>
            <person name="Endo H."/>
            <person name="Kuwata A."/>
            <person name="Ogata H."/>
        </authorList>
    </citation>
    <scope>NUCLEOTIDE SEQUENCE [LARGE SCALE GENOMIC DNA]</scope>
    <source>
        <strain evidence="14">NIES 3700</strain>
    </source>
</reference>
<dbReference type="InterPro" id="IPR000133">
    <property type="entry name" value="ER_ret_rcpt"/>
</dbReference>
<keyword evidence="8 12" id="KW-1133">Transmembrane helix</keyword>
<evidence type="ECO:0000256" key="1">
    <source>
        <dbReference type="ARBA" id="ARBA00004477"/>
    </source>
</evidence>
<dbReference type="EMBL" id="BRXW01000016">
    <property type="protein sequence ID" value="GMH99828.1"/>
    <property type="molecule type" value="Genomic_DNA"/>
</dbReference>
<evidence type="ECO:0000313" key="13">
    <source>
        <dbReference type="EMBL" id="GMH99828.1"/>
    </source>
</evidence>
<keyword evidence="14" id="KW-1185">Reference proteome</keyword>
<keyword evidence="6" id="KW-0931">ER-Golgi transport</keyword>
<evidence type="ECO:0000256" key="6">
    <source>
        <dbReference type="ARBA" id="ARBA00022892"/>
    </source>
</evidence>
<name>A0A9W7F1N7_9STRA</name>
<evidence type="ECO:0008006" key="15">
    <source>
        <dbReference type="Google" id="ProtNLM"/>
    </source>
</evidence>
<gene>
    <name evidence="13" type="ORF">TrLO_g745</name>
</gene>
<proteinExistence type="inferred from homology"/>
<dbReference type="Pfam" id="PF00810">
    <property type="entry name" value="ER_lumen_recept"/>
    <property type="match status" value="1"/>
</dbReference>
<accession>A0A9W7F1N7</accession>
<keyword evidence="10" id="KW-0675">Receptor</keyword>
<organism evidence="13 14">
    <name type="scientific">Triparma laevis f. longispina</name>
    <dbReference type="NCBI Taxonomy" id="1714387"/>
    <lineage>
        <taxon>Eukaryota</taxon>
        <taxon>Sar</taxon>
        <taxon>Stramenopiles</taxon>
        <taxon>Ochrophyta</taxon>
        <taxon>Bolidophyceae</taxon>
        <taxon>Parmales</taxon>
        <taxon>Triparmaceae</taxon>
        <taxon>Triparma</taxon>
    </lineage>
</organism>
<dbReference type="GO" id="GO:0046923">
    <property type="term" value="F:ER retention sequence binding"/>
    <property type="evidence" value="ECO:0007669"/>
    <property type="project" value="InterPro"/>
</dbReference>
<evidence type="ECO:0000256" key="4">
    <source>
        <dbReference type="ARBA" id="ARBA00022692"/>
    </source>
</evidence>
<dbReference type="AlphaFoldDB" id="A0A9W7F1N7"/>
<feature type="region of interest" description="Disordered" evidence="11">
    <location>
        <begin position="1"/>
        <end position="77"/>
    </location>
</feature>
<comment type="subcellular location">
    <subcellularLocation>
        <location evidence="1">Endoplasmic reticulum membrane</location>
        <topology evidence="1">Multi-pass membrane protein</topology>
    </subcellularLocation>
</comment>
<evidence type="ECO:0000313" key="14">
    <source>
        <dbReference type="Proteomes" id="UP001165122"/>
    </source>
</evidence>
<feature type="transmembrane region" description="Helical" evidence="12">
    <location>
        <begin position="229"/>
        <end position="249"/>
    </location>
</feature>
<keyword evidence="9 12" id="KW-0472">Membrane</keyword>
<keyword evidence="7" id="KW-0653">Protein transport</keyword>
<keyword evidence="3" id="KW-0813">Transport</keyword>
<evidence type="ECO:0000256" key="10">
    <source>
        <dbReference type="ARBA" id="ARBA00023170"/>
    </source>
</evidence>